<evidence type="ECO:0000313" key="3">
    <source>
        <dbReference type="Proteomes" id="UP001490365"/>
    </source>
</evidence>
<accession>A0ABV1TFQ2</accession>
<dbReference type="InterPro" id="IPR013517">
    <property type="entry name" value="FG-GAP"/>
</dbReference>
<dbReference type="Pfam" id="PF01839">
    <property type="entry name" value="FG-GAP"/>
    <property type="match status" value="1"/>
</dbReference>
<comment type="caution">
    <text evidence="2">The sequence shown here is derived from an EMBL/GenBank/DDBJ whole genome shotgun (WGS) entry which is preliminary data.</text>
</comment>
<dbReference type="Gene3D" id="2.130.10.130">
    <property type="entry name" value="Integrin alpha, N-terminal"/>
    <property type="match status" value="2"/>
</dbReference>
<organism evidence="2 3">
    <name type="scientific">Streptomyces sp. 900105755</name>
    <dbReference type="NCBI Taxonomy" id="3154389"/>
    <lineage>
        <taxon>Bacteria</taxon>
        <taxon>Bacillati</taxon>
        <taxon>Actinomycetota</taxon>
        <taxon>Actinomycetes</taxon>
        <taxon>Kitasatosporales</taxon>
        <taxon>Streptomycetaceae</taxon>
        <taxon>Streptomyces</taxon>
    </lineage>
</organism>
<keyword evidence="1" id="KW-0732">Signal</keyword>
<evidence type="ECO:0000256" key="1">
    <source>
        <dbReference type="ARBA" id="ARBA00022729"/>
    </source>
</evidence>
<protein>
    <submittedName>
        <fullName evidence="2">FG-GAP and VCBS repeat-containing protein</fullName>
    </submittedName>
</protein>
<keyword evidence="3" id="KW-1185">Reference proteome</keyword>
<gene>
    <name evidence="2" type="ORF">ABT211_14510</name>
</gene>
<sequence>MGAVLLLLLSACGSGGSEERPARHPGVRSDFDGDGYGDLVVGDTTSTVNGKYAAGFAAVLRGSARGPRLEGPRVVTQNDLGLGKAGEGGAFGSPATSVTADLDGDGRADFVTQAGRQTVFVVWGSDKGLTGAAARLTGSAPLAGDVDGDGHTDLVVGTGKDNAVRILLGPFSRQGTPRRTVSLDLTPSDPEYPVAVPAALGDVTGDGKDDLLVSWSILADYAPVARATVVYRGAADGKLVKGPRLEGGFYGSMLKTADVNHDGYADVVAGLPCEMLGDSMVPVGGSRLMILYGGTLKTSRITADTAGLPVKGPFMPCTFGSAPAVGDVDGDGYPDVAFSVVPRTGPEEVILLRGSAGGLTTEGARAVPGGSAVLLDTHGSRAAELVVTGQEGIQVWRGGSRLLSFKETDLDLGPEISRRGHALSPVG</sequence>
<dbReference type="InterPro" id="IPR028994">
    <property type="entry name" value="Integrin_alpha_N"/>
</dbReference>
<dbReference type="Pfam" id="PF13517">
    <property type="entry name" value="FG-GAP_3"/>
    <property type="match status" value="1"/>
</dbReference>
<name>A0ABV1TFQ2_9ACTN</name>
<dbReference type="EMBL" id="JBEOZM010000005">
    <property type="protein sequence ID" value="MER6268499.1"/>
    <property type="molecule type" value="Genomic_DNA"/>
</dbReference>
<dbReference type="PANTHER" id="PTHR46580:SF2">
    <property type="entry name" value="MAM DOMAIN-CONTAINING PROTEIN"/>
    <property type="match status" value="1"/>
</dbReference>
<dbReference type="RefSeq" id="WP_351957105.1">
    <property type="nucleotide sequence ID" value="NZ_JBEOZM010000005.1"/>
</dbReference>
<evidence type="ECO:0000313" key="2">
    <source>
        <dbReference type="EMBL" id="MER6268499.1"/>
    </source>
</evidence>
<reference evidence="2 3" key="1">
    <citation type="submission" date="2024-06" db="EMBL/GenBank/DDBJ databases">
        <title>The Natural Products Discovery Center: Release of the First 8490 Sequenced Strains for Exploring Actinobacteria Biosynthetic Diversity.</title>
        <authorList>
            <person name="Kalkreuter E."/>
            <person name="Kautsar S.A."/>
            <person name="Yang D."/>
            <person name="Bader C.D."/>
            <person name="Teijaro C.N."/>
            <person name="Fluegel L."/>
            <person name="Davis C.M."/>
            <person name="Simpson J.R."/>
            <person name="Lauterbach L."/>
            <person name="Steele A.D."/>
            <person name="Gui C."/>
            <person name="Meng S."/>
            <person name="Li G."/>
            <person name="Viehrig K."/>
            <person name="Ye F."/>
            <person name="Su P."/>
            <person name="Kiefer A.F."/>
            <person name="Nichols A."/>
            <person name="Cepeda A.J."/>
            <person name="Yan W."/>
            <person name="Fan B."/>
            <person name="Jiang Y."/>
            <person name="Adhikari A."/>
            <person name="Zheng C.-J."/>
            <person name="Schuster L."/>
            <person name="Cowan T.M."/>
            <person name="Smanski M.J."/>
            <person name="Chevrette M.G."/>
            <person name="De Carvalho L.P.S."/>
            <person name="Shen B."/>
        </authorList>
    </citation>
    <scope>NUCLEOTIDE SEQUENCE [LARGE SCALE GENOMIC DNA]</scope>
    <source>
        <strain evidence="2 3">NPDC001694</strain>
    </source>
</reference>
<dbReference type="PANTHER" id="PTHR46580">
    <property type="entry name" value="SENSOR KINASE-RELATED"/>
    <property type="match status" value="1"/>
</dbReference>
<dbReference type="SUPFAM" id="SSF69318">
    <property type="entry name" value="Integrin alpha N-terminal domain"/>
    <property type="match status" value="1"/>
</dbReference>
<dbReference type="Proteomes" id="UP001490365">
    <property type="component" value="Unassembled WGS sequence"/>
</dbReference>
<proteinExistence type="predicted"/>